<feature type="transmembrane region" description="Helical" evidence="1">
    <location>
        <begin position="12"/>
        <end position="36"/>
    </location>
</feature>
<protein>
    <recommendedName>
        <fullName evidence="6">AsmA domain-containing protein</fullName>
    </recommendedName>
</protein>
<dbReference type="AlphaFoldDB" id="A0A2N0TYW6"/>
<organism evidence="3 5">
    <name type="scientific">Salegentibacter salarius</name>
    <dbReference type="NCBI Taxonomy" id="435906"/>
    <lineage>
        <taxon>Bacteria</taxon>
        <taxon>Pseudomonadati</taxon>
        <taxon>Bacteroidota</taxon>
        <taxon>Flavobacteriia</taxon>
        <taxon>Flavobacteriales</taxon>
        <taxon>Flavobacteriaceae</taxon>
        <taxon>Salegentibacter</taxon>
    </lineage>
</organism>
<evidence type="ECO:0000313" key="3">
    <source>
        <dbReference type="EMBL" id="PKD19942.1"/>
    </source>
</evidence>
<keyword evidence="1" id="KW-0472">Membrane</keyword>
<dbReference type="EMBL" id="LKTR01000012">
    <property type="protein sequence ID" value="PKD19942.1"/>
    <property type="molecule type" value="Genomic_DNA"/>
</dbReference>
<dbReference type="RefSeq" id="WP_070053883.1">
    <property type="nucleotide sequence ID" value="NZ_FVZF01000002.1"/>
</dbReference>
<keyword evidence="1" id="KW-1133">Transmembrane helix</keyword>
<reference evidence="3 5" key="1">
    <citation type="submission" date="2015-10" db="EMBL/GenBank/DDBJ databases">
        <title>Draft genome sequence of Salegentibacter salinarum KCTC 12975.</title>
        <authorList>
            <person name="Lin W."/>
            <person name="Zheng Q."/>
        </authorList>
    </citation>
    <scope>NUCLEOTIDE SEQUENCE [LARGE SCALE GENOMIC DNA]</scope>
    <source>
        <strain evidence="3 5">KCTC 12974</strain>
    </source>
</reference>
<proteinExistence type="predicted"/>
<evidence type="ECO:0008006" key="6">
    <source>
        <dbReference type="Google" id="ProtNLM"/>
    </source>
</evidence>
<evidence type="ECO:0000313" key="5">
    <source>
        <dbReference type="Proteomes" id="UP000232533"/>
    </source>
</evidence>
<evidence type="ECO:0000313" key="4">
    <source>
        <dbReference type="Proteomes" id="UP000176009"/>
    </source>
</evidence>
<dbReference type="EMBL" id="MJBR01000012">
    <property type="protein sequence ID" value="OEY73043.1"/>
    <property type="molecule type" value="Genomic_DNA"/>
</dbReference>
<keyword evidence="1" id="KW-0812">Transmembrane</keyword>
<dbReference type="OrthoDB" id="1412480at2"/>
<gene>
    <name evidence="3" type="ORF">APR40_02345</name>
    <name evidence="2" type="ORF">BHS39_02345</name>
</gene>
<name>A0A2N0TYW6_9FLAO</name>
<dbReference type="Proteomes" id="UP000232533">
    <property type="component" value="Unassembled WGS sequence"/>
</dbReference>
<evidence type="ECO:0000313" key="2">
    <source>
        <dbReference type="EMBL" id="OEY73043.1"/>
    </source>
</evidence>
<keyword evidence="4" id="KW-1185">Reference proteome</keyword>
<evidence type="ECO:0000256" key="1">
    <source>
        <dbReference type="SAM" id="Phobius"/>
    </source>
</evidence>
<dbReference type="Proteomes" id="UP000176009">
    <property type="component" value="Unassembled WGS sequence"/>
</dbReference>
<accession>A0A2N0TYW6</accession>
<comment type="caution">
    <text evidence="3">The sequence shown here is derived from an EMBL/GenBank/DDBJ whole genome shotgun (WGS) entry which is preliminary data.</text>
</comment>
<sequence>MVKKDEDLKKRSKIILGFIVILIVLVVAIIGGNLFIESKMKTALQENLSKSEFEYNNLNASILERSASLNKAVYRKSGLQITAEEIELEGIDILVYLSSKKIEISTLKLVKPEVTIYTQAQQEKKKDSSKNGNSTKLDMLIKSVEIANGSFKMAKNDSVKNQLFASIPSLTMKDVSADQESFKNGLPFNYEQLQMASDSLFFNLNDQHDLFVEKIKIDGSSLTFNKINIKPLYDKQEFQQHIPYEKDRFDLSIEELALNSFKWNLKNDSLSLLSENMKIANGDIKIYRDKRVKDDTRQKPMYSRMIRELPIRLKLDTIRVKNLAIQYEELVKAKRGAGKVTFKNLDASIYNITNMEMSKKDFPRTDIDVETQFMGEANLNVNWNFDISNKADAFTISGQMDRISSEGINEFLKPALNVKTEGGIRDMRFNFAGNSQNSTGEMKLIYDNFKVEVLREDGEEKNKLLSALANLIVNNEATSAEKEQKNIKTKRTQTKSFWNYLWKNIRNGALKSFL</sequence>
<reference evidence="2 4" key="2">
    <citation type="submission" date="2016-09" db="EMBL/GenBank/DDBJ databases">
        <title>Genome Sequence of Salegentibacter salarius,Isolated from a Marine Solar Saltern of the Yellow Sea in South Korea.</title>
        <authorList>
            <person name="Zheng Q."/>
            <person name="Liu Y."/>
        </authorList>
    </citation>
    <scope>NUCLEOTIDE SEQUENCE [LARGE SCALE GENOMIC DNA]</scope>
    <source>
        <strain evidence="2 4">KCTC 12974</strain>
    </source>
</reference>